<keyword evidence="3" id="KW-0949">S-adenosyl-L-methionine</keyword>
<comment type="caution">
    <text evidence="6">The sequence shown here is derived from an EMBL/GenBank/DDBJ whole genome shotgun (WGS) entry which is preliminary data.</text>
</comment>
<proteinExistence type="predicted"/>
<keyword evidence="4" id="KW-0812">Transmembrane</keyword>
<dbReference type="InterPro" id="IPR025714">
    <property type="entry name" value="Methyltranfer_dom"/>
</dbReference>
<reference evidence="6 7" key="1">
    <citation type="journal article" date="2016" name="Nat. Commun.">
        <title>Thousands of microbial genomes shed light on interconnected biogeochemical processes in an aquifer system.</title>
        <authorList>
            <person name="Anantharaman K."/>
            <person name="Brown C.T."/>
            <person name="Hug L.A."/>
            <person name="Sharon I."/>
            <person name="Castelle C.J."/>
            <person name="Probst A.J."/>
            <person name="Thomas B.C."/>
            <person name="Singh A."/>
            <person name="Wilkins M.J."/>
            <person name="Karaoz U."/>
            <person name="Brodie E.L."/>
            <person name="Williams K.H."/>
            <person name="Hubbard S.S."/>
            <person name="Banfield J.F."/>
        </authorList>
    </citation>
    <scope>NUCLEOTIDE SEQUENCE [LARGE SCALE GENOMIC DNA]</scope>
</reference>
<evidence type="ECO:0000313" key="6">
    <source>
        <dbReference type="EMBL" id="OGC68789.1"/>
    </source>
</evidence>
<name>A0A1F4WHD7_UNCKA</name>
<gene>
    <name evidence="6" type="ORF">A2415_05450</name>
</gene>
<evidence type="ECO:0000256" key="2">
    <source>
        <dbReference type="ARBA" id="ARBA00022679"/>
    </source>
</evidence>
<accession>A0A1F4WHD7</accession>
<dbReference type="PANTHER" id="PTHR13610">
    <property type="entry name" value="METHYLTRANSFERASE DOMAIN-CONTAINING PROTEIN"/>
    <property type="match status" value="1"/>
</dbReference>
<dbReference type="Gene3D" id="3.40.50.150">
    <property type="entry name" value="Vaccinia Virus protein VP39"/>
    <property type="match status" value="1"/>
</dbReference>
<dbReference type="SUPFAM" id="SSF53335">
    <property type="entry name" value="S-adenosyl-L-methionine-dependent methyltransferases"/>
    <property type="match status" value="1"/>
</dbReference>
<dbReference type="AlphaFoldDB" id="A0A1F4WHD7"/>
<feature type="domain" description="Methyltransferase" evidence="5">
    <location>
        <begin position="55"/>
        <end position="158"/>
    </location>
</feature>
<dbReference type="CDD" id="cd02440">
    <property type="entry name" value="AdoMet_MTases"/>
    <property type="match status" value="1"/>
</dbReference>
<evidence type="ECO:0000256" key="1">
    <source>
        <dbReference type="ARBA" id="ARBA00022603"/>
    </source>
</evidence>
<evidence type="ECO:0000256" key="4">
    <source>
        <dbReference type="SAM" id="Phobius"/>
    </source>
</evidence>
<evidence type="ECO:0000313" key="7">
    <source>
        <dbReference type="Proteomes" id="UP000179113"/>
    </source>
</evidence>
<dbReference type="GO" id="GO:0016279">
    <property type="term" value="F:protein-lysine N-methyltransferase activity"/>
    <property type="evidence" value="ECO:0007669"/>
    <property type="project" value="InterPro"/>
</dbReference>
<keyword evidence="4" id="KW-0472">Membrane</keyword>
<keyword evidence="4" id="KW-1133">Transmembrane helix</keyword>
<dbReference type="Proteomes" id="UP000179113">
    <property type="component" value="Unassembled WGS sequence"/>
</dbReference>
<organism evidence="6 7">
    <name type="scientific">candidate division WWE3 bacterium RIFOXYC1_FULL_39_7</name>
    <dbReference type="NCBI Taxonomy" id="1802643"/>
    <lineage>
        <taxon>Bacteria</taxon>
        <taxon>Katanobacteria</taxon>
    </lineage>
</organism>
<evidence type="ECO:0000259" key="5">
    <source>
        <dbReference type="Pfam" id="PF13847"/>
    </source>
</evidence>
<protein>
    <recommendedName>
        <fullName evidence="5">Methyltransferase domain-containing protein</fullName>
    </recommendedName>
</protein>
<keyword evidence="2" id="KW-0808">Transferase</keyword>
<dbReference type="Pfam" id="PF13847">
    <property type="entry name" value="Methyltransf_31"/>
    <property type="match status" value="1"/>
</dbReference>
<feature type="transmembrane region" description="Helical" evidence="4">
    <location>
        <begin position="6"/>
        <end position="27"/>
    </location>
</feature>
<sequence>MLEVLILILGILIASVIVSSYFMLFIYPLVGGAPYVPTDTVKVDNMLELSDLGPGKIAVDLGSGDGRIVIAAAKTGAEAHGYEISPLLVLLSRATIKRLQLNNAVIHSGSFWDADLSKYDVIFMYQLPYVMQRLEQKFVDNLKPGAVIISNAFSIKNWKPFKTSGTVFAYRVSDNWPK</sequence>
<dbReference type="PANTHER" id="PTHR13610:SF9">
    <property type="entry name" value="FI06469P"/>
    <property type="match status" value="1"/>
</dbReference>
<dbReference type="InterPro" id="IPR029063">
    <property type="entry name" value="SAM-dependent_MTases_sf"/>
</dbReference>
<dbReference type="EMBL" id="MEWA01000032">
    <property type="protein sequence ID" value="OGC68789.1"/>
    <property type="molecule type" value="Genomic_DNA"/>
</dbReference>
<evidence type="ECO:0000256" key="3">
    <source>
        <dbReference type="ARBA" id="ARBA00022691"/>
    </source>
</evidence>
<keyword evidence="1" id="KW-0489">Methyltransferase</keyword>
<dbReference type="InterPro" id="IPR026170">
    <property type="entry name" value="FAM173A/B"/>
</dbReference>
<dbReference type="GO" id="GO:0032259">
    <property type="term" value="P:methylation"/>
    <property type="evidence" value="ECO:0007669"/>
    <property type="project" value="UniProtKB-KW"/>
</dbReference>